<dbReference type="PANTHER" id="PTHR36713:SF1">
    <property type="entry name" value="OS09G0344700 PROTEIN"/>
    <property type="match status" value="1"/>
</dbReference>
<evidence type="ECO:0000256" key="1">
    <source>
        <dbReference type="SAM" id="MobiDB-lite"/>
    </source>
</evidence>
<feature type="compositionally biased region" description="Basic and acidic residues" evidence="1">
    <location>
        <begin position="56"/>
        <end position="66"/>
    </location>
</feature>
<feature type="region of interest" description="Disordered" evidence="1">
    <location>
        <begin position="133"/>
        <end position="165"/>
    </location>
</feature>
<proteinExistence type="predicted"/>
<accession>A0ABD3IFK7</accession>
<reference evidence="2 3" key="1">
    <citation type="submission" date="2024-09" db="EMBL/GenBank/DDBJ databases">
        <title>Chromosome-scale assembly of Riccia sorocarpa.</title>
        <authorList>
            <person name="Paukszto L."/>
        </authorList>
    </citation>
    <scope>NUCLEOTIDE SEQUENCE [LARGE SCALE GENOMIC DNA]</scope>
    <source>
        <strain evidence="2">LP-2024</strain>
        <tissue evidence="2">Aerial parts of the thallus</tissue>
    </source>
</reference>
<dbReference type="Proteomes" id="UP001633002">
    <property type="component" value="Unassembled WGS sequence"/>
</dbReference>
<keyword evidence="3" id="KW-1185">Reference proteome</keyword>
<sequence length="165" mass="16838">METGLPLGVLDARPPRLEDAGLEDCALPVHAIQEAFRRAADAVSNISSAATGALSRKNEREPDNECIHNPGPTVGNWEDRCLGSSGTGTLGEKESCVEPKAGGLLEEGHDVVVQGGEDIKTGKLVVGSETGPKLGEGGCVAGNDGEDVAESKESQGGPILIGAVL</sequence>
<dbReference type="AlphaFoldDB" id="A0ABD3IFK7"/>
<evidence type="ECO:0000313" key="2">
    <source>
        <dbReference type="EMBL" id="KAL3700294.1"/>
    </source>
</evidence>
<dbReference type="EMBL" id="JBJQOH010000001">
    <property type="protein sequence ID" value="KAL3700294.1"/>
    <property type="molecule type" value="Genomic_DNA"/>
</dbReference>
<dbReference type="PANTHER" id="PTHR36713">
    <property type="entry name" value="OS09G0344700 PROTEIN"/>
    <property type="match status" value="1"/>
</dbReference>
<gene>
    <name evidence="2" type="ORF">R1sor_018316</name>
</gene>
<name>A0ABD3IFK7_9MARC</name>
<organism evidence="2 3">
    <name type="scientific">Riccia sorocarpa</name>
    <dbReference type="NCBI Taxonomy" id="122646"/>
    <lineage>
        <taxon>Eukaryota</taxon>
        <taxon>Viridiplantae</taxon>
        <taxon>Streptophyta</taxon>
        <taxon>Embryophyta</taxon>
        <taxon>Marchantiophyta</taxon>
        <taxon>Marchantiopsida</taxon>
        <taxon>Marchantiidae</taxon>
        <taxon>Marchantiales</taxon>
        <taxon>Ricciaceae</taxon>
        <taxon>Riccia</taxon>
    </lineage>
</organism>
<feature type="region of interest" description="Disordered" evidence="1">
    <location>
        <begin position="52"/>
        <end position="80"/>
    </location>
</feature>
<comment type="caution">
    <text evidence="2">The sequence shown here is derived from an EMBL/GenBank/DDBJ whole genome shotgun (WGS) entry which is preliminary data.</text>
</comment>
<evidence type="ECO:0000313" key="3">
    <source>
        <dbReference type="Proteomes" id="UP001633002"/>
    </source>
</evidence>
<protein>
    <submittedName>
        <fullName evidence="2">Uncharacterized protein</fullName>
    </submittedName>
</protein>